<dbReference type="GeneID" id="303206957"/>
<dbReference type="EMBL" id="AM236080">
    <property type="protein sequence ID" value="CAK07432.1"/>
    <property type="molecule type" value="Genomic_DNA"/>
</dbReference>
<protein>
    <submittedName>
        <fullName evidence="1">Uncharacterized protein</fullName>
    </submittedName>
</protein>
<evidence type="ECO:0000313" key="2">
    <source>
        <dbReference type="Proteomes" id="UP000006575"/>
    </source>
</evidence>
<organism evidence="1 2">
    <name type="scientific">Rhizobium johnstonii (strain DSM 114642 / LMG 32736 / 3841)</name>
    <name type="common">Rhizobium leguminosarum bv. viciae</name>
    <dbReference type="NCBI Taxonomy" id="216596"/>
    <lineage>
        <taxon>Bacteria</taxon>
        <taxon>Pseudomonadati</taxon>
        <taxon>Pseudomonadota</taxon>
        <taxon>Alphaproteobacteria</taxon>
        <taxon>Hyphomicrobiales</taxon>
        <taxon>Rhizobiaceae</taxon>
        <taxon>Rhizobium/Agrobacterium group</taxon>
        <taxon>Rhizobium</taxon>
        <taxon>Rhizobium johnstonii</taxon>
    </lineage>
</organism>
<dbReference type="EnsemblBacteria" id="CAK07432">
    <property type="protein sequence ID" value="CAK07432"/>
    <property type="gene ID" value="RL1939"/>
</dbReference>
<dbReference type="HOGENOM" id="CLU_1925885_0_0_5"/>
<dbReference type="AlphaFoldDB" id="Q1MHX8"/>
<proteinExistence type="predicted"/>
<gene>
    <name evidence="1" type="ordered locus">RL1939</name>
</gene>
<dbReference type="KEGG" id="rle:RL1939"/>
<sequence>MTDMTSNHVEPISLSLLDVAEESFGVLVAKAMEEFDVSFGPGNLWRYVATYAEAGARRDVVLSGPGSDDGWTLTINRYRGEGTQFICDDAEWNFGMRIGEGQRLSYERAVRRAVQWLSTGLFDERDLEKAA</sequence>
<accession>Q1MHX8</accession>
<name>Q1MHX8_RHIJ3</name>
<reference evidence="1 2" key="1">
    <citation type="journal article" date="2006" name="Genome Biol.">
        <title>The genome of Rhizobium leguminosarum has recognizable core and accessory components.</title>
        <authorList>
            <person name="Young J.W."/>
            <person name="Crossman L.C."/>
            <person name="Johnston A.W.B."/>
            <person name="Thomson N.R."/>
            <person name="Ghazoui Z.F."/>
            <person name="Hull K.H."/>
            <person name="Wexler M."/>
            <person name="Curson A.R.J."/>
            <person name="Todd J.D."/>
            <person name="Poole P.S."/>
            <person name="Mauchline T.H."/>
            <person name="East A.K."/>
            <person name="Quail M.A."/>
            <person name="Churcher C."/>
            <person name="Arrowsmith C."/>
            <person name="Cherevach A."/>
            <person name="Chillingworth T."/>
            <person name="Clarke K."/>
            <person name="Cronin A."/>
            <person name="Davis P."/>
            <person name="Fraser A."/>
            <person name="Hance Z."/>
            <person name="Hauser H."/>
            <person name="Jagels K."/>
            <person name="Moule S."/>
            <person name="Mungall K."/>
            <person name="Norbertczak H."/>
            <person name="Rabbinowitsch E."/>
            <person name="Sanders M."/>
            <person name="Simmonds M."/>
            <person name="Whitehead S."/>
            <person name="Parkhill J."/>
        </authorList>
    </citation>
    <scope>NUCLEOTIDE SEQUENCE [LARGE SCALE GENOMIC DNA]</scope>
    <source>
        <strain evidence="2">DSM 114642 / LMG 32736 / 3841</strain>
    </source>
</reference>
<dbReference type="RefSeq" id="WP_011651560.1">
    <property type="nucleotide sequence ID" value="NC_008380.1"/>
</dbReference>
<keyword evidence="2" id="KW-1185">Reference proteome</keyword>
<dbReference type="Proteomes" id="UP000006575">
    <property type="component" value="Chromosome"/>
</dbReference>
<evidence type="ECO:0000313" key="1">
    <source>
        <dbReference type="EMBL" id="CAK07432.1"/>
    </source>
</evidence>